<dbReference type="NCBIfam" id="NF006701">
    <property type="entry name" value="PRK09247.1"/>
    <property type="match status" value="1"/>
</dbReference>
<evidence type="ECO:0000256" key="10">
    <source>
        <dbReference type="ARBA" id="ARBA00023172"/>
    </source>
</evidence>
<dbReference type="Pfam" id="PF01068">
    <property type="entry name" value="DNA_ligase_A_M"/>
    <property type="match status" value="1"/>
</dbReference>
<dbReference type="Gene3D" id="2.40.50.140">
    <property type="entry name" value="Nucleic acid-binding proteins"/>
    <property type="match status" value="1"/>
</dbReference>
<dbReference type="InterPro" id="IPR012309">
    <property type="entry name" value="DNA_ligase_ATP-dep_C"/>
</dbReference>
<protein>
    <recommendedName>
        <fullName evidence="1">DNA ligase (ATP)</fullName>
        <ecNumber evidence="1">6.5.1.1</ecNumber>
    </recommendedName>
</protein>
<dbReference type="InterPro" id="IPR036599">
    <property type="entry name" value="DNA_ligase_N_sf"/>
</dbReference>
<evidence type="ECO:0000259" key="14">
    <source>
        <dbReference type="PROSITE" id="PS50160"/>
    </source>
</evidence>
<dbReference type="GO" id="GO:0005524">
    <property type="term" value="F:ATP binding"/>
    <property type="evidence" value="ECO:0007669"/>
    <property type="project" value="UniProtKB-KW"/>
</dbReference>
<evidence type="ECO:0000256" key="7">
    <source>
        <dbReference type="ARBA" id="ARBA00022763"/>
    </source>
</evidence>
<dbReference type="AlphaFoldDB" id="A0A318JGW9"/>
<dbReference type="InterPro" id="IPR026333">
    <property type="entry name" value="ATP_dep_DNA_lig_pp_1105_fam"/>
</dbReference>
<comment type="catalytic activity">
    <reaction evidence="13">
        <text>ATP + (deoxyribonucleotide)n-3'-hydroxyl + 5'-phospho-(deoxyribonucleotide)m = (deoxyribonucleotide)n+m + AMP + diphosphate.</text>
        <dbReference type="EC" id="6.5.1.1"/>
    </reaction>
</comment>
<dbReference type="GO" id="GO:0003910">
    <property type="term" value="F:DNA ligase (ATP) activity"/>
    <property type="evidence" value="ECO:0007669"/>
    <property type="project" value="UniProtKB-EC"/>
</dbReference>
<keyword evidence="12" id="KW-0131">Cell cycle</keyword>
<organism evidence="15 16">
    <name type="scientific">Undibacterium pigrum</name>
    <dbReference type="NCBI Taxonomy" id="401470"/>
    <lineage>
        <taxon>Bacteria</taxon>
        <taxon>Pseudomonadati</taxon>
        <taxon>Pseudomonadota</taxon>
        <taxon>Betaproteobacteria</taxon>
        <taxon>Burkholderiales</taxon>
        <taxon>Oxalobacteraceae</taxon>
        <taxon>Undibacterium</taxon>
    </lineage>
</organism>
<dbReference type="InterPro" id="IPR012308">
    <property type="entry name" value="DNA_ligase_ATP-dep_N"/>
</dbReference>
<dbReference type="GO" id="GO:0006310">
    <property type="term" value="P:DNA recombination"/>
    <property type="evidence" value="ECO:0007669"/>
    <property type="project" value="UniProtKB-KW"/>
</dbReference>
<keyword evidence="3" id="KW-0132">Cell division</keyword>
<dbReference type="Pfam" id="PF04679">
    <property type="entry name" value="DNA_ligase_A_C"/>
    <property type="match status" value="1"/>
</dbReference>
<dbReference type="NCBIfam" id="TIGR04120">
    <property type="entry name" value="DNA_lig_bact"/>
    <property type="match status" value="1"/>
</dbReference>
<evidence type="ECO:0000256" key="9">
    <source>
        <dbReference type="ARBA" id="ARBA00022842"/>
    </source>
</evidence>
<dbReference type="InterPro" id="IPR050191">
    <property type="entry name" value="ATP-dep_DNA_ligase"/>
</dbReference>
<dbReference type="PANTHER" id="PTHR45674">
    <property type="entry name" value="DNA LIGASE 1/3 FAMILY MEMBER"/>
    <property type="match status" value="1"/>
</dbReference>
<evidence type="ECO:0000313" key="16">
    <source>
        <dbReference type="Proteomes" id="UP000247792"/>
    </source>
</evidence>
<evidence type="ECO:0000256" key="5">
    <source>
        <dbReference type="ARBA" id="ARBA00022723"/>
    </source>
</evidence>
<dbReference type="GO" id="GO:0006281">
    <property type="term" value="P:DNA repair"/>
    <property type="evidence" value="ECO:0007669"/>
    <property type="project" value="UniProtKB-KW"/>
</dbReference>
<evidence type="ECO:0000256" key="6">
    <source>
        <dbReference type="ARBA" id="ARBA00022741"/>
    </source>
</evidence>
<dbReference type="EMBL" id="QJKB01000001">
    <property type="protein sequence ID" value="PXX47747.1"/>
    <property type="molecule type" value="Genomic_DNA"/>
</dbReference>
<dbReference type="GO" id="GO:0051301">
    <property type="term" value="P:cell division"/>
    <property type="evidence" value="ECO:0007669"/>
    <property type="project" value="UniProtKB-KW"/>
</dbReference>
<keyword evidence="8" id="KW-0067">ATP-binding</keyword>
<dbReference type="PANTHER" id="PTHR45674:SF13">
    <property type="entry name" value="DNA LIGASE-RELATED"/>
    <property type="match status" value="1"/>
</dbReference>
<name>A0A318JGW9_9BURK</name>
<dbReference type="GO" id="GO:0003677">
    <property type="term" value="F:DNA binding"/>
    <property type="evidence" value="ECO:0007669"/>
    <property type="project" value="InterPro"/>
</dbReference>
<dbReference type="CDD" id="cd07897">
    <property type="entry name" value="Adenylation_DNA_ligase_Bac1"/>
    <property type="match status" value="1"/>
</dbReference>
<sequence>MREFAQLYAQLDETTSTNRKLDALKTYFSQSPPEDAAWAVYFLAGGKPRQAVPSKLLRQFAMEYANIEEWLFEECYQAVGDLSETIAHVLPPPVRQAHVGLANWMLERIAPLRGATPEVIRSALFSFWDELATPERFLLGKLIGGGFRVGVSKLLVTRALGDVAKVDNKLIAQRLMGWTDGRVAPTADGFMKLIRPQSDQEHSLRGGQPYPFFLAHQLSAAPESLGDITDWQAEWKYDGIRAQLLRRDNQTYLWSRGEDLITERFPEIATVPLPNGTAIDGEILVWTEDRPAPFADLQKRIGRKSLTTKLLSELPAVLVAYDLLELEQADLRHLPQHERRALLEKLVASIDNPMLRISPVLQKPDWQDLAMLRQNSRALGVEGMMLKAVNAQYGVGRTKDVGTWWKWKIDPYSIDAVLIYAQSGHGRRASLYTDYTFAVWDEDTSGKRLLVPFAKAYSGLTDAEIAQVDAVIRKTTIEKFGPARSVKPSMVFEIGFEGISLSTRHKAGIAVRFPRILRRREDKQIEEANTLDDLKNLLASKAHELGN</sequence>
<dbReference type="PROSITE" id="PS00697">
    <property type="entry name" value="DNA_LIGASE_A1"/>
    <property type="match status" value="1"/>
</dbReference>
<dbReference type="GO" id="GO:0046872">
    <property type="term" value="F:metal ion binding"/>
    <property type="evidence" value="ECO:0007669"/>
    <property type="project" value="UniProtKB-KW"/>
</dbReference>
<dbReference type="SUPFAM" id="SSF50249">
    <property type="entry name" value="Nucleic acid-binding proteins"/>
    <property type="match status" value="1"/>
</dbReference>
<dbReference type="RefSeq" id="WP_110254085.1">
    <property type="nucleotide sequence ID" value="NZ_QJKB01000001.1"/>
</dbReference>
<dbReference type="Gene3D" id="3.30.470.30">
    <property type="entry name" value="DNA ligase/mRNA capping enzyme"/>
    <property type="match status" value="1"/>
</dbReference>
<keyword evidence="2 15" id="KW-0436">Ligase</keyword>
<dbReference type="InterPro" id="IPR012340">
    <property type="entry name" value="NA-bd_OB-fold"/>
</dbReference>
<dbReference type="SUPFAM" id="SSF117018">
    <property type="entry name" value="ATP-dependent DNA ligase DNA-binding domain"/>
    <property type="match status" value="1"/>
</dbReference>
<dbReference type="InterPro" id="IPR016059">
    <property type="entry name" value="DNA_ligase_ATP-dep_CS"/>
</dbReference>
<keyword evidence="10" id="KW-0233">DNA recombination</keyword>
<keyword evidence="6" id="KW-0547">Nucleotide-binding</keyword>
<dbReference type="Proteomes" id="UP000247792">
    <property type="component" value="Unassembled WGS sequence"/>
</dbReference>
<keyword evidence="9" id="KW-0460">Magnesium</keyword>
<evidence type="ECO:0000256" key="11">
    <source>
        <dbReference type="ARBA" id="ARBA00023204"/>
    </source>
</evidence>
<feature type="domain" description="ATP-dependent DNA ligase family profile" evidence="14">
    <location>
        <begin position="318"/>
        <end position="441"/>
    </location>
</feature>
<keyword evidence="11" id="KW-0234">DNA repair</keyword>
<reference evidence="15 16" key="1">
    <citation type="submission" date="2018-05" db="EMBL/GenBank/DDBJ databases">
        <title>Genomic Encyclopedia of Type Strains, Phase IV (KMG-IV): sequencing the most valuable type-strain genomes for metagenomic binning, comparative biology and taxonomic classification.</title>
        <authorList>
            <person name="Goeker M."/>
        </authorList>
    </citation>
    <scope>NUCLEOTIDE SEQUENCE [LARGE SCALE GENOMIC DNA]</scope>
    <source>
        <strain evidence="15 16">DSM 19792</strain>
    </source>
</reference>
<dbReference type="InterPro" id="IPR012310">
    <property type="entry name" value="DNA_ligase_ATP-dep_cent"/>
</dbReference>
<dbReference type="Pfam" id="PF04675">
    <property type="entry name" value="DNA_ligase_A_N"/>
    <property type="match status" value="1"/>
</dbReference>
<evidence type="ECO:0000256" key="4">
    <source>
        <dbReference type="ARBA" id="ARBA00022705"/>
    </source>
</evidence>
<keyword evidence="7" id="KW-0227">DNA damage</keyword>
<dbReference type="PROSITE" id="PS50160">
    <property type="entry name" value="DNA_LIGASE_A3"/>
    <property type="match status" value="1"/>
</dbReference>
<dbReference type="OrthoDB" id="9767858at2"/>
<dbReference type="SUPFAM" id="SSF56091">
    <property type="entry name" value="DNA ligase/mRNA capping enzyme, catalytic domain"/>
    <property type="match status" value="1"/>
</dbReference>
<evidence type="ECO:0000256" key="12">
    <source>
        <dbReference type="ARBA" id="ARBA00023306"/>
    </source>
</evidence>
<dbReference type="EC" id="6.5.1.1" evidence="1"/>
<evidence type="ECO:0000256" key="8">
    <source>
        <dbReference type="ARBA" id="ARBA00022840"/>
    </source>
</evidence>
<dbReference type="Gene3D" id="1.10.3260.10">
    <property type="entry name" value="DNA ligase, ATP-dependent, N-terminal domain"/>
    <property type="match status" value="1"/>
</dbReference>
<dbReference type="CDD" id="cd07972">
    <property type="entry name" value="OBF_DNA_ligase_Arch_LigB"/>
    <property type="match status" value="1"/>
</dbReference>
<evidence type="ECO:0000256" key="13">
    <source>
        <dbReference type="ARBA" id="ARBA00034003"/>
    </source>
</evidence>
<evidence type="ECO:0000256" key="2">
    <source>
        <dbReference type="ARBA" id="ARBA00022598"/>
    </source>
</evidence>
<keyword evidence="16" id="KW-1185">Reference proteome</keyword>
<gene>
    <name evidence="15" type="ORF">DFR42_1011344</name>
</gene>
<accession>A0A318JGW9</accession>
<comment type="caution">
    <text evidence="15">The sequence shown here is derived from an EMBL/GenBank/DDBJ whole genome shotgun (WGS) entry which is preliminary data.</text>
</comment>
<evidence type="ECO:0000256" key="3">
    <source>
        <dbReference type="ARBA" id="ARBA00022618"/>
    </source>
</evidence>
<keyword evidence="5" id="KW-0479">Metal-binding</keyword>
<keyword evidence="4" id="KW-0235">DNA replication</keyword>
<evidence type="ECO:0000313" key="15">
    <source>
        <dbReference type="EMBL" id="PXX47747.1"/>
    </source>
</evidence>
<proteinExistence type="predicted"/>
<dbReference type="GO" id="GO:0006260">
    <property type="term" value="P:DNA replication"/>
    <property type="evidence" value="ECO:0007669"/>
    <property type="project" value="UniProtKB-KW"/>
</dbReference>
<evidence type="ECO:0000256" key="1">
    <source>
        <dbReference type="ARBA" id="ARBA00012727"/>
    </source>
</evidence>